<dbReference type="EMBL" id="RFFJ01000030">
    <property type="protein sequence ID" value="RMI42849.1"/>
    <property type="molecule type" value="Genomic_DNA"/>
</dbReference>
<comment type="subunit">
    <text evidence="4">Homotrimer.</text>
</comment>
<dbReference type="PANTHER" id="PTHR33254">
    <property type="entry name" value="4-HYDROXY-4-METHYL-2-OXOGLUTARATE ALDOLASE 3-RELATED"/>
    <property type="match status" value="1"/>
</dbReference>
<evidence type="ECO:0000256" key="4">
    <source>
        <dbReference type="ARBA" id="ARBA00011233"/>
    </source>
</evidence>
<organism evidence="14 15">
    <name type="scientific">Streptomyces triticirhizae</name>
    <dbReference type="NCBI Taxonomy" id="2483353"/>
    <lineage>
        <taxon>Bacteria</taxon>
        <taxon>Bacillati</taxon>
        <taxon>Actinomycetota</taxon>
        <taxon>Actinomycetes</taxon>
        <taxon>Kitasatosporales</taxon>
        <taxon>Streptomycetaceae</taxon>
        <taxon>Streptomyces</taxon>
    </lineage>
</organism>
<dbReference type="RefSeq" id="WP_122183149.1">
    <property type="nucleotide sequence ID" value="NZ_RFFJ01000030.1"/>
</dbReference>
<dbReference type="Proteomes" id="UP000278673">
    <property type="component" value="Unassembled WGS sequence"/>
</dbReference>
<accession>A0A3M2LZF4</accession>
<comment type="cofactor">
    <cofactor evidence="13">
        <name>Mg(2+)</name>
        <dbReference type="ChEBI" id="CHEBI:18420"/>
    </cofactor>
</comment>
<dbReference type="PANTHER" id="PTHR33254:SF4">
    <property type="entry name" value="4-HYDROXY-4-METHYL-2-OXOGLUTARATE ALDOLASE 3-RELATED"/>
    <property type="match status" value="1"/>
</dbReference>
<evidence type="ECO:0000256" key="3">
    <source>
        <dbReference type="ARBA" id="ARBA00008621"/>
    </source>
</evidence>
<comment type="cofactor">
    <cofactor evidence="2">
        <name>a divalent metal cation</name>
        <dbReference type="ChEBI" id="CHEBI:60240"/>
    </cofactor>
</comment>
<keyword evidence="13" id="KW-0460">Magnesium</keyword>
<evidence type="ECO:0000256" key="7">
    <source>
        <dbReference type="ARBA" id="ARBA00016549"/>
    </source>
</evidence>
<dbReference type="Pfam" id="PF03737">
    <property type="entry name" value="RraA-like"/>
    <property type="match status" value="1"/>
</dbReference>
<name>A0A3M2LZF4_9ACTN</name>
<dbReference type="SUPFAM" id="SSF89562">
    <property type="entry name" value="RraA-like"/>
    <property type="match status" value="1"/>
</dbReference>
<dbReference type="GO" id="GO:0047443">
    <property type="term" value="F:4-hydroxy-4-methyl-2-oxoglutarate aldolase activity"/>
    <property type="evidence" value="ECO:0007669"/>
    <property type="project" value="UniProtKB-EC"/>
</dbReference>
<dbReference type="CDD" id="cd16841">
    <property type="entry name" value="RraA_family"/>
    <property type="match status" value="1"/>
</dbReference>
<evidence type="ECO:0000256" key="6">
    <source>
        <dbReference type="ARBA" id="ARBA00012947"/>
    </source>
</evidence>
<evidence type="ECO:0000256" key="9">
    <source>
        <dbReference type="ARBA" id="ARBA00029596"/>
    </source>
</evidence>
<dbReference type="Gene3D" id="3.50.30.40">
    <property type="entry name" value="Ribonuclease E inhibitor RraA/RraA-like"/>
    <property type="match status" value="1"/>
</dbReference>
<comment type="catalytic activity">
    <reaction evidence="12">
        <text>oxaloacetate + H(+) = pyruvate + CO2</text>
        <dbReference type="Rhea" id="RHEA:15641"/>
        <dbReference type="ChEBI" id="CHEBI:15361"/>
        <dbReference type="ChEBI" id="CHEBI:15378"/>
        <dbReference type="ChEBI" id="CHEBI:16452"/>
        <dbReference type="ChEBI" id="CHEBI:16526"/>
        <dbReference type="EC" id="4.1.1.112"/>
    </reaction>
</comment>
<dbReference type="EC" id="4.1.1.112" evidence="6"/>
<keyword evidence="13" id="KW-0479">Metal-binding</keyword>
<comment type="caution">
    <text evidence="14">The sequence shown here is derived from an EMBL/GenBank/DDBJ whole genome shotgun (WGS) entry which is preliminary data.</text>
</comment>
<evidence type="ECO:0000256" key="2">
    <source>
        <dbReference type="ARBA" id="ARBA00001968"/>
    </source>
</evidence>
<feature type="binding site" evidence="13">
    <location>
        <position position="132"/>
    </location>
    <ligand>
        <name>Mg(2+)</name>
        <dbReference type="ChEBI" id="CHEBI:18420"/>
    </ligand>
</feature>
<evidence type="ECO:0000256" key="5">
    <source>
        <dbReference type="ARBA" id="ARBA00012213"/>
    </source>
</evidence>
<evidence type="ECO:0000256" key="10">
    <source>
        <dbReference type="ARBA" id="ARBA00030169"/>
    </source>
</evidence>
<evidence type="ECO:0000256" key="11">
    <source>
        <dbReference type="ARBA" id="ARBA00032305"/>
    </source>
</evidence>
<comment type="similarity">
    <text evidence="3">Belongs to the class II aldolase/RraA-like family.</text>
</comment>
<evidence type="ECO:0000256" key="12">
    <source>
        <dbReference type="ARBA" id="ARBA00047973"/>
    </source>
</evidence>
<sequence length="228" mass="25138">MEKAELLRLFDGLRVADVRDGMDWAGLHAKGTVSPEITPLYQGARLTGIARTMRFRPTEKAVPPLTPEEYTEWAGRWYRELYPNRITPTIEQGDIVVVQSAGLPVGEIGSNNSLEWHAAGATGIVTTGGVRDTDECVMQRVPIFCRYRAQSMVQGRVEFDALQVPVDIGGVLVRPGDIVVADGDGVIAVPVEHAVTVARYARQELENDKVGRRALYEKLGRPLDDTVR</sequence>
<dbReference type="InterPro" id="IPR036704">
    <property type="entry name" value="RraA/RraA-like_sf"/>
</dbReference>
<evidence type="ECO:0000256" key="8">
    <source>
        <dbReference type="ARBA" id="ARBA00025046"/>
    </source>
</evidence>
<dbReference type="AlphaFoldDB" id="A0A3M2LZF4"/>
<evidence type="ECO:0000313" key="15">
    <source>
        <dbReference type="Proteomes" id="UP000278673"/>
    </source>
</evidence>
<comment type="function">
    <text evidence="8">Catalyzes the aldol cleavage of 4-hydroxy-4-methyl-2-oxoglutarate (HMG) into 2 molecules of pyruvate. Also contains a secondary oxaloacetate (OAA) decarboxylase activity due to the common pyruvate enolate transition state formed following C-C bond cleavage in the retro-aldol and decarboxylation reactions.</text>
</comment>
<keyword evidence="15" id="KW-1185">Reference proteome</keyword>
<evidence type="ECO:0000256" key="1">
    <source>
        <dbReference type="ARBA" id="ARBA00001342"/>
    </source>
</evidence>
<dbReference type="EC" id="4.1.3.17" evidence="5"/>
<comment type="catalytic activity">
    <reaction evidence="1">
        <text>4-hydroxy-4-methyl-2-oxoglutarate = 2 pyruvate</text>
        <dbReference type="Rhea" id="RHEA:22748"/>
        <dbReference type="ChEBI" id="CHEBI:15361"/>
        <dbReference type="ChEBI" id="CHEBI:58276"/>
        <dbReference type="EC" id="4.1.3.17"/>
    </reaction>
</comment>
<proteinExistence type="inferred from homology"/>
<protein>
    <recommendedName>
        <fullName evidence="7">Putative 4-hydroxy-4-methyl-2-oxoglutarate aldolase</fullName>
        <ecNumber evidence="6">4.1.1.112</ecNumber>
        <ecNumber evidence="5">4.1.3.17</ecNumber>
    </recommendedName>
    <alternativeName>
        <fullName evidence="11">Oxaloacetate decarboxylase</fullName>
    </alternativeName>
    <alternativeName>
        <fullName evidence="9">Regulator of ribonuclease activity homolog</fullName>
    </alternativeName>
    <alternativeName>
        <fullName evidence="10">RraA-like protein</fullName>
    </alternativeName>
</protein>
<feature type="binding site" evidence="13">
    <location>
        <position position="131"/>
    </location>
    <ligand>
        <name>substrate</name>
    </ligand>
</feature>
<gene>
    <name evidence="14" type="ORF">EBN88_08285</name>
</gene>
<dbReference type="InterPro" id="IPR005493">
    <property type="entry name" value="RraA/RraA-like"/>
</dbReference>
<dbReference type="GO" id="GO:0046872">
    <property type="term" value="F:metal ion binding"/>
    <property type="evidence" value="ECO:0007669"/>
    <property type="project" value="UniProtKB-KW"/>
</dbReference>
<evidence type="ECO:0000313" key="14">
    <source>
        <dbReference type="EMBL" id="RMI42849.1"/>
    </source>
</evidence>
<evidence type="ECO:0000256" key="13">
    <source>
        <dbReference type="PIRSR" id="PIRSR605493-1"/>
    </source>
</evidence>
<reference evidence="14 15" key="1">
    <citation type="submission" date="2018-10" db="EMBL/GenBank/DDBJ databases">
        <title>Isolation, diversity and antifungal activity of actinobacteria from wheat.</title>
        <authorList>
            <person name="Han C."/>
        </authorList>
    </citation>
    <scope>NUCLEOTIDE SEQUENCE [LARGE SCALE GENOMIC DNA]</scope>
    <source>
        <strain evidence="14 15">NEAU-YY642</strain>
    </source>
</reference>
<dbReference type="GO" id="GO:0008948">
    <property type="term" value="F:oxaloacetate decarboxylase activity"/>
    <property type="evidence" value="ECO:0007669"/>
    <property type="project" value="UniProtKB-EC"/>
</dbReference>